<dbReference type="EMBL" id="MPUH01000257">
    <property type="protein sequence ID" value="OMJ84818.1"/>
    <property type="molecule type" value="Genomic_DNA"/>
</dbReference>
<gene>
    <name evidence="2" type="ORF">SteCoe_14006</name>
</gene>
<comment type="caution">
    <text evidence="2">The sequence shown here is derived from an EMBL/GenBank/DDBJ whole genome shotgun (WGS) entry which is preliminary data.</text>
</comment>
<proteinExistence type="predicted"/>
<keyword evidence="3" id="KW-1185">Reference proteome</keyword>
<organism evidence="2 3">
    <name type="scientific">Stentor coeruleus</name>
    <dbReference type="NCBI Taxonomy" id="5963"/>
    <lineage>
        <taxon>Eukaryota</taxon>
        <taxon>Sar</taxon>
        <taxon>Alveolata</taxon>
        <taxon>Ciliophora</taxon>
        <taxon>Postciliodesmatophora</taxon>
        <taxon>Heterotrichea</taxon>
        <taxon>Heterotrichida</taxon>
        <taxon>Stentoridae</taxon>
        <taxon>Stentor</taxon>
    </lineage>
</organism>
<dbReference type="AlphaFoldDB" id="A0A1R2C725"/>
<feature type="coiled-coil region" evidence="1">
    <location>
        <begin position="59"/>
        <end position="111"/>
    </location>
</feature>
<reference evidence="2 3" key="1">
    <citation type="submission" date="2016-11" db="EMBL/GenBank/DDBJ databases">
        <title>The macronuclear genome of Stentor coeruleus: a giant cell with tiny introns.</title>
        <authorList>
            <person name="Slabodnick M."/>
            <person name="Ruby J.G."/>
            <person name="Reiff S.B."/>
            <person name="Swart E.C."/>
            <person name="Gosai S."/>
            <person name="Prabakaran S."/>
            <person name="Witkowska E."/>
            <person name="Larue G.E."/>
            <person name="Fisher S."/>
            <person name="Freeman R.M."/>
            <person name="Gunawardena J."/>
            <person name="Chu W."/>
            <person name="Stover N.A."/>
            <person name="Gregory B.D."/>
            <person name="Nowacki M."/>
            <person name="Derisi J."/>
            <person name="Roy S.W."/>
            <person name="Marshall W.F."/>
            <person name="Sood P."/>
        </authorList>
    </citation>
    <scope>NUCLEOTIDE SEQUENCE [LARGE SCALE GENOMIC DNA]</scope>
    <source>
        <strain evidence="2">WM001</strain>
    </source>
</reference>
<protein>
    <submittedName>
        <fullName evidence="2">Uncharacterized protein</fullName>
    </submittedName>
</protein>
<evidence type="ECO:0000256" key="1">
    <source>
        <dbReference type="SAM" id="Coils"/>
    </source>
</evidence>
<evidence type="ECO:0000313" key="3">
    <source>
        <dbReference type="Proteomes" id="UP000187209"/>
    </source>
</evidence>
<dbReference type="Proteomes" id="UP000187209">
    <property type="component" value="Unassembled WGS sequence"/>
</dbReference>
<name>A0A1R2C725_9CILI</name>
<accession>A0A1R2C725</accession>
<evidence type="ECO:0000313" key="2">
    <source>
        <dbReference type="EMBL" id="OMJ84818.1"/>
    </source>
</evidence>
<sequence length="226" mass="26474">MENTNPKSEETKVESTDINTRLSMIKYTYKEIINEALNLVGKKVFTNGCLSNIKLSRSLDTLISELNLYKSEISDYNKKNKQKTSAYNEEIESLIKRNAKSNELKKKKNNEIQEQLFEKISQVSQKQNISLKIGGSQRELEEKIFENFCENIEKMINELGDKIEKRLGDNIEKMINDFDDKINNYFIELEKKIEVKGMSIEISQVKIKVERLDTKISYMYSFRNIL</sequence>
<keyword evidence="1" id="KW-0175">Coiled coil</keyword>